<dbReference type="InterPro" id="IPR038078">
    <property type="entry name" value="PhoU-like_sf"/>
</dbReference>
<evidence type="ECO:0000313" key="4">
    <source>
        <dbReference type="Proteomes" id="UP000011690"/>
    </source>
</evidence>
<keyword evidence="1" id="KW-0175">Coiled coil</keyword>
<name>L9WQW3_9EURY</name>
<dbReference type="Pfam" id="PF01895">
    <property type="entry name" value="PhoU"/>
    <property type="match status" value="2"/>
</dbReference>
<dbReference type="STRING" id="1227500.C494_05065"/>
<organism evidence="3 4">
    <name type="scientific">Natronorubrum bangense JCM 10635</name>
    <dbReference type="NCBI Taxonomy" id="1227500"/>
    <lineage>
        <taxon>Archaea</taxon>
        <taxon>Methanobacteriati</taxon>
        <taxon>Methanobacteriota</taxon>
        <taxon>Stenosarchaea group</taxon>
        <taxon>Halobacteria</taxon>
        <taxon>Halobacteriales</taxon>
        <taxon>Natrialbaceae</taxon>
        <taxon>Natronorubrum</taxon>
    </lineage>
</organism>
<dbReference type="Proteomes" id="UP000011690">
    <property type="component" value="Unassembled WGS sequence"/>
</dbReference>
<accession>L9WQW3</accession>
<feature type="domain" description="RCK C-terminal" evidence="2">
    <location>
        <begin position="143"/>
        <end position="229"/>
    </location>
</feature>
<dbReference type="Gene3D" id="3.30.70.1450">
    <property type="entry name" value="Regulator of K+ conductance, C-terminal domain"/>
    <property type="match status" value="2"/>
</dbReference>
<protein>
    <submittedName>
        <fullName evidence="3">TrkA-C domain-containing protein</fullName>
    </submittedName>
</protein>
<dbReference type="GO" id="GO:0006813">
    <property type="term" value="P:potassium ion transport"/>
    <property type="evidence" value="ECO:0007669"/>
    <property type="project" value="InterPro"/>
</dbReference>
<feature type="domain" description="RCK C-terminal" evidence="2">
    <location>
        <begin position="343"/>
        <end position="430"/>
    </location>
</feature>
<evidence type="ECO:0000256" key="1">
    <source>
        <dbReference type="SAM" id="Coils"/>
    </source>
</evidence>
<dbReference type="InterPro" id="IPR006037">
    <property type="entry name" value="RCK_C"/>
</dbReference>
<dbReference type="PROSITE" id="PS51202">
    <property type="entry name" value="RCK_C"/>
    <property type="match status" value="2"/>
</dbReference>
<feature type="coiled-coil region" evidence="1">
    <location>
        <begin position="274"/>
        <end position="301"/>
    </location>
</feature>
<reference evidence="3 4" key="1">
    <citation type="journal article" date="2014" name="PLoS Genet.">
        <title>Phylogenetically driven sequencing of extremely halophilic archaea reveals strategies for static and dynamic osmo-response.</title>
        <authorList>
            <person name="Becker E.A."/>
            <person name="Seitzer P.M."/>
            <person name="Tritt A."/>
            <person name="Larsen D."/>
            <person name="Krusor M."/>
            <person name="Yao A.I."/>
            <person name="Wu D."/>
            <person name="Madern D."/>
            <person name="Eisen J.A."/>
            <person name="Darling A.E."/>
            <person name="Facciotti M.T."/>
        </authorList>
    </citation>
    <scope>NUCLEOTIDE SEQUENCE [LARGE SCALE GENOMIC DNA]</scope>
    <source>
        <strain evidence="3 4">JCM 10635</strain>
    </source>
</reference>
<dbReference type="PATRIC" id="fig|1227500.6.peg.1027"/>
<dbReference type="Pfam" id="PF02080">
    <property type="entry name" value="TrkA_C"/>
    <property type="match status" value="1"/>
</dbReference>
<dbReference type="Gene3D" id="1.20.58.220">
    <property type="entry name" value="Phosphate transport system protein phou homolog 2, domain 2"/>
    <property type="match status" value="2"/>
</dbReference>
<dbReference type="InterPro" id="IPR026022">
    <property type="entry name" value="PhoU_dom"/>
</dbReference>
<dbReference type="GO" id="GO:0008324">
    <property type="term" value="F:monoatomic cation transmembrane transporter activity"/>
    <property type="evidence" value="ECO:0007669"/>
    <property type="project" value="InterPro"/>
</dbReference>
<dbReference type="AlphaFoldDB" id="L9WQW3"/>
<dbReference type="PANTHER" id="PTHR30445:SF8">
    <property type="entry name" value="K(+)_H(+) ANTIPORTER SUBUNIT KHTT"/>
    <property type="match status" value="1"/>
</dbReference>
<dbReference type="PANTHER" id="PTHR30445">
    <property type="entry name" value="K(+)_H(+) ANTIPORTER SUBUNIT KHTT"/>
    <property type="match status" value="1"/>
</dbReference>
<gene>
    <name evidence="3" type="ORF">C494_05065</name>
</gene>
<dbReference type="eggNOG" id="arCOG01963">
    <property type="taxonomic scope" value="Archaea"/>
</dbReference>
<dbReference type="EMBL" id="AOHY01000010">
    <property type="protein sequence ID" value="ELY50718.1"/>
    <property type="molecule type" value="Genomic_DNA"/>
</dbReference>
<proteinExistence type="predicted"/>
<comment type="caution">
    <text evidence="3">The sequence shown here is derived from an EMBL/GenBank/DDBJ whole genome shotgun (WGS) entry which is preliminary data.</text>
</comment>
<keyword evidence="4" id="KW-1185">Reference proteome</keyword>
<dbReference type="SUPFAM" id="SSF116726">
    <property type="entry name" value="TrkA C-terminal domain-like"/>
    <property type="match status" value="2"/>
</dbReference>
<dbReference type="InterPro" id="IPR036721">
    <property type="entry name" value="RCK_C_sf"/>
</dbReference>
<sequence>MATSGLWIAGYIDRARETFFSAGNRLRCMDPLEGEASSVSVEYEPVSVKDVLVEMKDTAELLIDLSYSAVLHRNTDLAQEVLKLEQRMDVLELRARMSLMMAVRKPDDAEELAPVLGIVAATGEISDAAGDIAKIVLEEMGLPDAMRAALPEAAETLVRGVVDPNSAYADRTLVDIDLESETGVRVIALRRGDDWLLNPGPETTVASDDVALLRGPELAIGDVYETLTGDVYETPTVDDPGIEDLERAVDTIIHMKNLSELAVDLAYSSVLFDSAKLAEEVRNLEIEVDALQSRFEAWTLRAAADAADPVTLRGLIRLGSSTEVISDAAIDISEGVLRDIDVHPVVQLAVQESDELITRVEIESGSELDGTSVAAGVPDVESTMSVIAIRRPDEGWLLVTDSDAELRGGDILISKGTRTAASEFEALAQA</sequence>
<evidence type="ECO:0000259" key="2">
    <source>
        <dbReference type="PROSITE" id="PS51202"/>
    </source>
</evidence>
<dbReference type="SUPFAM" id="SSF109755">
    <property type="entry name" value="PhoU-like"/>
    <property type="match status" value="2"/>
</dbReference>
<evidence type="ECO:0000313" key="3">
    <source>
        <dbReference type="EMBL" id="ELY50718.1"/>
    </source>
</evidence>
<dbReference type="InterPro" id="IPR050144">
    <property type="entry name" value="AAE_transporter"/>
</dbReference>